<dbReference type="EMBL" id="CM001403">
    <property type="protein sequence ID" value="EHQ27819.1"/>
    <property type="molecule type" value="Genomic_DNA"/>
</dbReference>
<reference evidence="2 10" key="1">
    <citation type="submission" date="2011-09" db="EMBL/GenBank/DDBJ databases">
        <title>The permanent draft genome of Mucilaginibacter paludis DSM 18603.</title>
        <authorList>
            <consortium name="US DOE Joint Genome Institute (JGI-PGF)"/>
            <person name="Lucas S."/>
            <person name="Han J."/>
            <person name="Lapidus A."/>
            <person name="Bruce D."/>
            <person name="Goodwin L."/>
            <person name="Pitluck S."/>
            <person name="Peters L."/>
            <person name="Kyrpides N."/>
            <person name="Mavromatis K."/>
            <person name="Ivanova N."/>
            <person name="Mikhailova N."/>
            <person name="Held B."/>
            <person name="Detter J.C."/>
            <person name="Tapia R."/>
            <person name="Han C."/>
            <person name="Land M."/>
            <person name="Hauser L."/>
            <person name="Markowitz V."/>
            <person name="Cheng J.-F."/>
            <person name="Hugenholtz P."/>
            <person name="Woyke T."/>
            <person name="Wu D."/>
            <person name="Tindall B."/>
            <person name="Brambilla E."/>
            <person name="Klenk H.-P."/>
            <person name="Eisen J.A."/>
        </authorList>
    </citation>
    <scope>NUCLEOTIDE SEQUENCE [LARGE SCALE GENOMIC DNA]</scope>
    <source>
        <strain evidence="2 10">DSM 18603</strain>
    </source>
</reference>
<protein>
    <submittedName>
        <fullName evidence="2">Uncharacterized protein</fullName>
    </submittedName>
</protein>
<dbReference type="EMBL" id="CM001403">
    <property type="protein sequence ID" value="EHQ29169.1"/>
    <property type="molecule type" value="Genomic_DNA"/>
</dbReference>
<evidence type="ECO:0000313" key="9">
    <source>
        <dbReference type="EMBL" id="EHQ30091.1"/>
    </source>
</evidence>
<evidence type="ECO:0000313" key="2">
    <source>
        <dbReference type="EMBL" id="EHQ24594.1"/>
    </source>
</evidence>
<evidence type="ECO:0000313" key="5">
    <source>
        <dbReference type="EMBL" id="EHQ28071.1"/>
    </source>
</evidence>
<dbReference type="RefSeq" id="WP_008504097.1">
    <property type="nucleotide sequence ID" value="NZ_CM001403.1"/>
</dbReference>
<dbReference type="EMBL" id="CM001403">
    <property type="protein sequence ID" value="EHQ24551.1"/>
    <property type="molecule type" value="Genomic_DNA"/>
</dbReference>
<dbReference type="OrthoDB" id="839747at2"/>
<dbReference type="EMBL" id="CM001403">
    <property type="protein sequence ID" value="EHQ26317.1"/>
    <property type="molecule type" value="Genomic_DNA"/>
</dbReference>
<sequence length="67" mass="7719">MGYKVKVQKVERGGTKSFYVNFPAAVADACLLEKGEEMEWLIEDRNSFVLKRVKKAKTNLPKQEKDK</sequence>
<name>H1YH92_9SPHI</name>
<evidence type="ECO:0000313" key="6">
    <source>
        <dbReference type="EMBL" id="EHQ28364.1"/>
    </source>
</evidence>
<dbReference type="EMBL" id="CM001403">
    <property type="protein sequence ID" value="EHQ28071.1"/>
    <property type="molecule type" value="Genomic_DNA"/>
</dbReference>
<dbReference type="eggNOG" id="ENOG5033FFI">
    <property type="taxonomic scope" value="Bacteria"/>
</dbReference>
<dbReference type="EMBL" id="CM001403">
    <property type="protein sequence ID" value="EHQ30091.1"/>
    <property type="molecule type" value="Genomic_DNA"/>
</dbReference>
<evidence type="ECO:0000313" key="4">
    <source>
        <dbReference type="EMBL" id="EHQ27819.1"/>
    </source>
</evidence>
<evidence type="ECO:0000313" key="1">
    <source>
        <dbReference type="EMBL" id="EHQ24551.1"/>
    </source>
</evidence>
<evidence type="ECO:0000313" key="8">
    <source>
        <dbReference type="EMBL" id="EHQ29899.1"/>
    </source>
</evidence>
<gene>
    <name evidence="1" type="ORF">Mucpa_0355</name>
    <name evidence="2" type="ORF">Mucpa_0400</name>
    <name evidence="3" type="ORF">Mucpa_2179</name>
    <name evidence="4" type="ORF">Mucpa_3721</name>
    <name evidence="5" type="ORF">Mucpa_3980</name>
    <name evidence="6" type="ORF">Mucpa_4274</name>
    <name evidence="7" type="ORF">Mucpa_5093</name>
    <name evidence="8" type="ORF">Mucpa_5833</name>
    <name evidence="9" type="ORF">Mucpa_6033</name>
</gene>
<dbReference type="STRING" id="714943.Mucpa_0355"/>
<keyword evidence="10" id="KW-1185">Reference proteome</keyword>
<proteinExistence type="predicted"/>
<dbReference type="Proteomes" id="UP000002774">
    <property type="component" value="Chromosome"/>
</dbReference>
<evidence type="ECO:0000313" key="3">
    <source>
        <dbReference type="EMBL" id="EHQ26317.1"/>
    </source>
</evidence>
<evidence type="ECO:0000313" key="7">
    <source>
        <dbReference type="EMBL" id="EHQ29169.1"/>
    </source>
</evidence>
<organism evidence="2 10">
    <name type="scientific">Mucilaginibacter paludis DSM 18603</name>
    <dbReference type="NCBI Taxonomy" id="714943"/>
    <lineage>
        <taxon>Bacteria</taxon>
        <taxon>Pseudomonadati</taxon>
        <taxon>Bacteroidota</taxon>
        <taxon>Sphingobacteriia</taxon>
        <taxon>Sphingobacteriales</taxon>
        <taxon>Sphingobacteriaceae</taxon>
        <taxon>Mucilaginibacter</taxon>
    </lineage>
</organism>
<dbReference type="EMBL" id="CM001403">
    <property type="protein sequence ID" value="EHQ24594.1"/>
    <property type="molecule type" value="Genomic_DNA"/>
</dbReference>
<dbReference type="EMBL" id="CM001403">
    <property type="protein sequence ID" value="EHQ28364.1"/>
    <property type="molecule type" value="Genomic_DNA"/>
</dbReference>
<dbReference type="AlphaFoldDB" id="H1YH92"/>
<dbReference type="EMBL" id="CM001403">
    <property type="protein sequence ID" value="EHQ29899.1"/>
    <property type="molecule type" value="Genomic_DNA"/>
</dbReference>
<dbReference type="HOGENOM" id="CLU_2807749_0_0_10"/>
<evidence type="ECO:0000313" key="10">
    <source>
        <dbReference type="Proteomes" id="UP000002774"/>
    </source>
</evidence>
<accession>H1YH92</accession>